<accession>A0AAV0ZKL3</accession>
<protein>
    <recommendedName>
        <fullName evidence="2">DUF7086 domain-containing protein</fullName>
    </recommendedName>
</protein>
<dbReference type="PANTHER" id="PTHR34272">
    <property type="entry name" value="EXPRESSED PROTEIN"/>
    <property type="match status" value="1"/>
</dbReference>
<feature type="domain" description="DUF7086" evidence="2">
    <location>
        <begin position="139"/>
        <end position="269"/>
    </location>
</feature>
<sequence length="277" mass="31208">MMNHDGDAAAMDVSSLPPSSPSSPLTPLPFEYTPPTNPFNPQTFFLSDIMHPGVPPPTDATLSYQEQDMVIESSWLTLSLPPLPQPLPFEYRPLTPSISPPNATTSSNSEGLESPQTIQPPFPWATLKPATVHTLDHLLFHLNINTISGTLECKSCNFQQTDFRFDLLKNFEKVANFIMVEKHKMCNRAPEAWMKPVLPNCENCGRKSTMQPFIGKEKEINWLFLLLGEMIGCCNLEHLKYFCKHADMHKTGAKDRLLYQTYLGLCKQLQPEGPFDL</sequence>
<dbReference type="AlphaFoldDB" id="A0AAV0ZKL3"/>
<evidence type="ECO:0000256" key="1">
    <source>
        <dbReference type="SAM" id="MobiDB-lite"/>
    </source>
</evidence>
<evidence type="ECO:0000259" key="2">
    <source>
        <dbReference type="Pfam" id="PF23324"/>
    </source>
</evidence>
<evidence type="ECO:0000313" key="3">
    <source>
        <dbReference type="EMBL" id="CAI8598088.1"/>
    </source>
</evidence>
<evidence type="ECO:0000313" key="4">
    <source>
        <dbReference type="Proteomes" id="UP001157006"/>
    </source>
</evidence>
<name>A0AAV0ZKL3_VICFA</name>
<keyword evidence="4" id="KW-1185">Reference proteome</keyword>
<feature type="compositionally biased region" description="Pro residues" evidence="1">
    <location>
        <begin position="18"/>
        <end position="27"/>
    </location>
</feature>
<gene>
    <name evidence="3" type="ORF">VFH_II111600</name>
</gene>
<dbReference type="InterPro" id="IPR055513">
    <property type="entry name" value="DUF7086"/>
</dbReference>
<feature type="region of interest" description="Disordered" evidence="1">
    <location>
        <begin position="1"/>
        <end position="29"/>
    </location>
</feature>
<dbReference type="EMBL" id="OX451737">
    <property type="protein sequence ID" value="CAI8598088.1"/>
    <property type="molecule type" value="Genomic_DNA"/>
</dbReference>
<feature type="region of interest" description="Disordered" evidence="1">
    <location>
        <begin position="91"/>
        <end position="119"/>
    </location>
</feature>
<dbReference type="Pfam" id="PF23324">
    <property type="entry name" value="DUF7086"/>
    <property type="match status" value="1"/>
</dbReference>
<reference evidence="3 4" key="1">
    <citation type="submission" date="2023-01" db="EMBL/GenBank/DDBJ databases">
        <authorList>
            <person name="Kreplak J."/>
        </authorList>
    </citation>
    <scope>NUCLEOTIDE SEQUENCE [LARGE SCALE GENOMIC DNA]</scope>
</reference>
<organism evidence="3 4">
    <name type="scientific">Vicia faba</name>
    <name type="common">Broad bean</name>
    <name type="synonym">Faba vulgaris</name>
    <dbReference type="NCBI Taxonomy" id="3906"/>
    <lineage>
        <taxon>Eukaryota</taxon>
        <taxon>Viridiplantae</taxon>
        <taxon>Streptophyta</taxon>
        <taxon>Embryophyta</taxon>
        <taxon>Tracheophyta</taxon>
        <taxon>Spermatophyta</taxon>
        <taxon>Magnoliopsida</taxon>
        <taxon>eudicotyledons</taxon>
        <taxon>Gunneridae</taxon>
        <taxon>Pentapetalae</taxon>
        <taxon>rosids</taxon>
        <taxon>fabids</taxon>
        <taxon>Fabales</taxon>
        <taxon>Fabaceae</taxon>
        <taxon>Papilionoideae</taxon>
        <taxon>50 kb inversion clade</taxon>
        <taxon>NPAAA clade</taxon>
        <taxon>Hologalegina</taxon>
        <taxon>IRL clade</taxon>
        <taxon>Fabeae</taxon>
        <taxon>Vicia</taxon>
    </lineage>
</organism>
<dbReference type="PANTHER" id="PTHR34272:SF1">
    <property type="entry name" value="EXPRESSED PROTEIN"/>
    <property type="match status" value="1"/>
</dbReference>
<feature type="compositionally biased region" description="Polar residues" evidence="1">
    <location>
        <begin position="96"/>
        <end position="117"/>
    </location>
</feature>
<dbReference type="Proteomes" id="UP001157006">
    <property type="component" value="Chromosome 2"/>
</dbReference>
<proteinExistence type="predicted"/>